<keyword evidence="10 18" id="KW-1133">Transmembrane helix</keyword>
<evidence type="ECO:0000256" key="8">
    <source>
        <dbReference type="ARBA" id="ARBA00022840"/>
    </source>
</evidence>
<comment type="similarity">
    <text evidence="17">Belongs to the adenylyl cyclase class-4/guanylyl cyclase family.</text>
</comment>
<evidence type="ECO:0000256" key="11">
    <source>
        <dbReference type="ARBA" id="ARBA00022998"/>
    </source>
</evidence>
<keyword evidence="5 18" id="KW-0812">Transmembrane</keyword>
<evidence type="ECO:0000313" key="20">
    <source>
        <dbReference type="EMBL" id="OHV03092.1"/>
    </source>
</evidence>
<sequence>MAESPYRRSHCVPARTQHWAEGSTRRMRVLKITAWIGATITTIFGVMQLFTGNALWWIGLINLATAVIFAVTPKLYKYGELVGPLTFIGVAYVAIFVIAWAVGTGAGAQFYFLVSATLVVLILGVEHIVLAASLAALGAALTIVLQFLAPTDTGAAPAWAQTVSFVFTIISSCVMVVATVWYTLRETARAEAAMEAEYERSEALLANMLPASIAERLKDPARAVIADKYDDASILFADIADFTENASDTTPADLVRFLDLLYTDFDLIAEKHRLEKVKTSGDSYMVVSGVPIPRPDHLDALANLALDMAEAVAVMQDPHGRPLRIRIGLAAGPVVAGVVGTRRFFYDVWGDAVNVASRMESTDTAGRIQVPQDVYERLRHAFVFEERGDVAVKGKGIMHTWYLTGRRPAVDTDGRRPEVPHRADAR</sequence>
<comment type="subunit">
    <text evidence="16">Homodimer. Can also exist as monomer.</text>
</comment>
<dbReference type="GO" id="GO:0004383">
    <property type="term" value="F:guanylate cyclase activity"/>
    <property type="evidence" value="ECO:0007669"/>
    <property type="project" value="TreeGrafter"/>
</dbReference>
<evidence type="ECO:0000256" key="14">
    <source>
        <dbReference type="ARBA" id="ARBA00032597"/>
    </source>
</evidence>
<feature type="transmembrane region" description="Helical" evidence="18">
    <location>
        <begin position="56"/>
        <end position="76"/>
    </location>
</feature>
<keyword evidence="6" id="KW-0479">Metal-binding</keyword>
<dbReference type="EMBL" id="MLQM01000081">
    <property type="protein sequence ID" value="OHV03092.1"/>
    <property type="molecule type" value="Genomic_DNA"/>
</dbReference>
<dbReference type="PANTHER" id="PTHR11920">
    <property type="entry name" value="GUANYLYL CYCLASE"/>
    <property type="match status" value="1"/>
</dbReference>
<evidence type="ECO:0000256" key="17">
    <source>
        <dbReference type="RuleBase" id="RU000405"/>
    </source>
</evidence>
<dbReference type="GO" id="GO:0007168">
    <property type="term" value="P:receptor guanylyl cyclase signaling pathway"/>
    <property type="evidence" value="ECO:0007669"/>
    <property type="project" value="TreeGrafter"/>
</dbReference>
<evidence type="ECO:0000256" key="10">
    <source>
        <dbReference type="ARBA" id="ARBA00022989"/>
    </source>
</evidence>
<dbReference type="Pfam" id="PF20967">
    <property type="entry name" value="MASE7"/>
    <property type="match status" value="1"/>
</dbReference>
<dbReference type="GO" id="GO:0035556">
    <property type="term" value="P:intracellular signal transduction"/>
    <property type="evidence" value="ECO:0007669"/>
    <property type="project" value="InterPro"/>
</dbReference>
<keyword evidence="13 17" id="KW-0456">Lyase</keyword>
<keyword evidence="21" id="KW-1185">Reference proteome</keyword>
<dbReference type="GO" id="GO:0005524">
    <property type="term" value="F:ATP binding"/>
    <property type="evidence" value="ECO:0007669"/>
    <property type="project" value="UniProtKB-KW"/>
</dbReference>
<protein>
    <recommendedName>
        <fullName evidence="4">Adenylate cyclase</fullName>
        <ecNumber evidence="3">4.6.1.1</ecNumber>
    </recommendedName>
    <alternativeName>
        <fullName evidence="14">ATP pyrophosphate-lyase</fullName>
    </alternativeName>
    <alternativeName>
        <fullName evidence="15">Adenylyl cyclase</fullName>
    </alternativeName>
</protein>
<evidence type="ECO:0000256" key="7">
    <source>
        <dbReference type="ARBA" id="ARBA00022741"/>
    </source>
</evidence>
<evidence type="ECO:0000256" key="2">
    <source>
        <dbReference type="ARBA" id="ARBA00004370"/>
    </source>
</evidence>
<dbReference type="Gene3D" id="3.30.70.1230">
    <property type="entry name" value="Nucleotide cyclase"/>
    <property type="match status" value="1"/>
</dbReference>
<dbReference type="SUPFAM" id="SSF55073">
    <property type="entry name" value="Nucleotide cyclase"/>
    <property type="match status" value="1"/>
</dbReference>
<dbReference type="InterPro" id="IPR001054">
    <property type="entry name" value="A/G_cyclase"/>
</dbReference>
<evidence type="ECO:0000256" key="4">
    <source>
        <dbReference type="ARBA" id="ARBA00021420"/>
    </source>
</evidence>
<evidence type="ECO:0000256" key="18">
    <source>
        <dbReference type="SAM" id="Phobius"/>
    </source>
</evidence>
<comment type="caution">
    <text evidence="20">The sequence shown here is derived from an EMBL/GenBank/DDBJ whole genome shotgun (WGS) entry which is preliminary data.</text>
</comment>
<gene>
    <name evidence="20" type="ORF">BKN37_15295</name>
</gene>
<dbReference type="GO" id="GO:0004016">
    <property type="term" value="F:adenylate cyclase activity"/>
    <property type="evidence" value="ECO:0007669"/>
    <property type="project" value="UniProtKB-EC"/>
</dbReference>
<comment type="subcellular location">
    <subcellularLocation>
        <location evidence="2">Membrane</location>
    </subcellularLocation>
</comment>
<evidence type="ECO:0000256" key="12">
    <source>
        <dbReference type="ARBA" id="ARBA00023136"/>
    </source>
</evidence>
<feature type="domain" description="Guanylate cyclase" evidence="19">
    <location>
        <begin position="233"/>
        <end position="360"/>
    </location>
</feature>
<evidence type="ECO:0000256" key="6">
    <source>
        <dbReference type="ARBA" id="ARBA00022723"/>
    </source>
</evidence>
<feature type="transmembrane region" description="Helical" evidence="18">
    <location>
        <begin position="108"/>
        <end position="125"/>
    </location>
</feature>
<dbReference type="InterPro" id="IPR029787">
    <property type="entry name" value="Nucleotide_cyclase"/>
</dbReference>
<comment type="catalytic activity">
    <reaction evidence="1">
        <text>ATP = 3',5'-cyclic AMP + diphosphate</text>
        <dbReference type="Rhea" id="RHEA:15389"/>
        <dbReference type="ChEBI" id="CHEBI:30616"/>
        <dbReference type="ChEBI" id="CHEBI:33019"/>
        <dbReference type="ChEBI" id="CHEBI:58165"/>
        <dbReference type="EC" id="4.6.1.1"/>
    </reaction>
</comment>
<evidence type="ECO:0000256" key="9">
    <source>
        <dbReference type="ARBA" id="ARBA00022842"/>
    </source>
</evidence>
<evidence type="ECO:0000256" key="5">
    <source>
        <dbReference type="ARBA" id="ARBA00022692"/>
    </source>
</evidence>
<dbReference type="GO" id="GO:0001653">
    <property type="term" value="F:peptide receptor activity"/>
    <property type="evidence" value="ECO:0007669"/>
    <property type="project" value="TreeGrafter"/>
</dbReference>
<keyword evidence="11" id="KW-0115">cAMP biosynthesis</keyword>
<dbReference type="AlphaFoldDB" id="A0A1S1NHT5"/>
<dbReference type="FunFam" id="3.30.70.1230:FF:000033">
    <property type="entry name" value="Adenylate cyclase"/>
    <property type="match status" value="1"/>
</dbReference>
<feature type="transmembrane region" description="Helical" evidence="18">
    <location>
        <begin position="130"/>
        <end position="149"/>
    </location>
</feature>
<keyword evidence="7" id="KW-0547">Nucleotide-binding</keyword>
<feature type="transmembrane region" description="Helical" evidence="18">
    <location>
        <begin position="81"/>
        <end position="102"/>
    </location>
</feature>
<dbReference type="InterPro" id="IPR050401">
    <property type="entry name" value="Cyclic_nucleotide_synthase"/>
</dbReference>
<dbReference type="PROSITE" id="PS50125">
    <property type="entry name" value="GUANYLATE_CYCLASE_2"/>
    <property type="match status" value="1"/>
</dbReference>
<dbReference type="EC" id="4.6.1.1" evidence="3"/>
<dbReference type="PANTHER" id="PTHR11920:SF335">
    <property type="entry name" value="GUANYLATE CYCLASE"/>
    <property type="match status" value="1"/>
</dbReference>
<evidence type="ECO:0000256" key="15">
    <source>
        <dbReference type="ARBA" id="ARBA00032637"/>
    </source>
</evidence>
<reference evidence="20 21" key="1">
    <citation type="submission" date="2016-10" db="EMBL/GenBank/DDBJ databases">
        <title>Genome sequence of Mycobacterium talmonii.</title>
        <authorList>
            <person name="Greninger A.L."/>
            <person name="Elliott B."/>
            <person name="Vasireddy S."/>
            <person name="Vasireddy R."/>
        </authorList>
    </citation>
    <scope>NUCLEOTIDE SEQUENCE [LARGE SCALE GENOMIC DNA]</scope>
    <source>
        <strain evidence="21">NE-TNMC-100812</strain>
    </source>
</reference>
<dbReference type="PROSITE" id="PS00452">
    <property type="entry name" value="GUANYLATE_CYCLASE_1"/>
    <property type="match status" value="1"/>
</dbReference>
<feature type="transmembrane region" description="Helical" evidence="18">
    <location>
        <begin position="161"/>
        <end position="184"/>
    </location>
</feature>
<evidence type="ECO:0000259" key="19">
    <source>
        <dbReference type="PROSITE" id="PS50125"/>
    </source>
</evidence>
<evidence type="ECO:0000256" key="13">
    <source>
        <dbReference type="ARBA" id="ARBA00023239"/>
    </source>
</evidence>
<dbReference type="InterPro" id="IPR048432">
    <property type="entry name" value="MASE7"/>
</dbReference>
<accession>A0A1S1NHT5</accession>
<evidence type="ECO:0000256" key="3">
    <source>
        <dbReference type="ARBA" id="ARBA00012201"/>
    </source>
</evidence>
<evidence type="ECO:0000256" key="16">
    <source>
        <dbReference type="ARBA" id="ARBA00064436"/>
    </source>
</evidence>
<proteinExistence type="inferred from homology"/>
<dbReference type="SMART" id="SM00044">
    <property type="entry name" value="CYCc"/>
    <property type="match status" value="1"/>
</dbReference>
<evidence type="ECO:0000313" key="21">
    <source>
        <dbReference type="Proteomes" id="UP000179734"/>
    </source>
</evidence>
<dbReference type="CDD" id="cd07302">
    <property type="entry name" value="CHD"/>
    <property type="match status" value="1"/>
</dbReference>
<dbReference type="GO" id="GO:0006171">
    <property type="term" value="P:cAMP biosynthetic process"/>
    <property type="evidence" value="ECO:0007669"/>
    <property type="project" value="UniProtKB-KW"/>
</dbReference>
<dbReference type="GO" id="GO:0005886">
    <property type="term" value="C:plasma membrane"/>
    <property type="evidence" value="ECO:0007669"/>
    <property type="project" value="TreeGrafter"/>
</dbReference>
<keyword evidence="12 18" id="KW-0472">Membrane</keyword>
<dbReference type="Proteomes" id="UP000179734">
    <property type="component" value="Unassembled WGS sequence"/>
</dbReference>
<dbReference type="GO" id="GO:0046872">
    <property type="term" value="F:metal ion binding"/>
    <property type="evidence" value="ECO:0007669"/>
    <property type="project" value="UniProtKB-KW"/>
</dbReference>
<keyword evidence="8" id="KW-0067">ATP-binding</keyword>
<organism evidence="20 21">
    <name type="scientific">Mycobacterium talmoniae</name>
    <dbReference type="NCBI Taxonomy" id="1858794"/>
    <lineage>
        <taxon>Bacteria</taxon>
        <taxon>Bacillati</taxon>
        <taxon>Actinomycetota</taxon>
        <taxon>Actinomycetes</taxon>
        <taxon>Mycobacteriales</taxon>
        <taxon>Mycobacteriaceae</taxon>
        <taxon>Mycobacterium</taxon>
    </lineage>
</organism>
<dbReference type="Pfam" id="PF00211">
    <property type="entry name" value="Guanylate_cyc"/>
    <property type="match status" value="1"/>
</dbReference>
<name>A0A1S1NHT5_9MYCO</name>
<dbReference type="InterPro" id="IPR018297">
    <property type="entry name" value="A/G_cyclase_CS"/>
</dbReference>
<evidence type="ECO:0000256" key="1">
    <source>
        <dbReference type="ARBA" id="ARBA00001593"/>
    </source>
</evidence>
<feature type="transmembrane region" description="Helical" evidence="18">
    <location>
        <begin position="32"/>
        <end position="50"/>
    </location>
</feature>
<keyword evidence="9" id="KW-0460">Magnesium</keyword>